<dbReference type="EMBL" id="CAKKLH010000212">
    <property type="protein sequence ID" value="CAH0106018.1"/>
    <property type="molecule type" value="Genomic_DNA"/>
</dbReference>
<accession>A0A8J2WNW5</accession>
<feature type="compositionally biased region" description="Basic and acidic residues" evidence="1">
    <location>
        <begin position="326"/>
        <end position="342"/>
    </location>
</feature>
<keyword evidence="4" id="KW-1185">Reference proteome</keyword>
<comment type="caution">
    <text evidence="3">The sequence shown here is derived from an EMBL/GenBank/DDBJ whole genome shotgun (WGS) entry which is preliminary data.</text>
</comment>
<feature type="region of interest" description="Disordered" evidence="1">
    <location>
        <begin position="232"/>
        <end position="267"/>
    </location>
</feature>
<dbReference type="Pfam" id="PF05210">
    <property type="entry name" value="Sprouty"/>
    <property type="match status" value="1"/>
</dbReference>
<dbReference type="GO" id="GO:0043409">
    <property type="term" value="P:negative regulation of MAPK cascade"/>
    <property type="evidence" value="ECO:0007669"/>
    <property type="project" value="TreeGrafter"/>
</dbReference>
<reference evidence="3" key="1">
    <citation type="submission" date="2021-11" db="EMBL/GenBank/DDBJ databases">
        <authorList>
            <person name="Schell T."/>
        </authorList>
    </citation>
    <scope>NUCLEOTIDE SEQUENCE</scope>
    <source>
        <strain evidence="3">M5</strain>
    </source>
</reference>
<feature type="compositionally biased region" description="Low complexity" evidence="1">
    <location>
        <begin position="58"/>
        <end position="86"/>
    </location>
</feature>
<evidence type="ECO:0000313" key="4">
    <source>
        <dbReference type="Proteomes" id="UP000789390"/>
    </source>
</evidence>
<dbReference type="CDD" id="cd10574">
    <property type="entry name" value="EVH1_SPRED-like"/>
    <property type="match status" value="1"/>
</dbReference>
<feature type="region of interest" description="Disordered" evidence="1">
    <location>
        <begin position="326"/>
        <end position="350"/>
    </location>
</feature>
<dbReference type="InterPro" id="IPR011993">
    <property type="entry name" value="PH-like_dom_sf"/>
</dbReference>
<dbReference type="PROSITE" id="PS50229">
    <property type="entry name" value="WH1"/>
    <property type="match status" value="1"/>
</dbReference>
<dbReference type="InterPro" id="IPR007875">
    <property type="entry name" value="Sprouty"/>
</dbReference>
<dbReference type="AlphaFoldDB" id="A0A8J2WNW5"/>
<feature type="compositionally biased region" description="Pro residues" evidence="1">
    <location>
        <begin position="239"/>
        <end position="264"/>
    </location>
</feature>
<dbReference type="Proteomes" id="UP000789390">
    <property type="component" value="Unassembled WGS sequence"/>
</dbReference>
<dbReference type="SMART" id="SM00461">
    <property type="entry name" value="WH1"/>
    <property type="match status" value="1"/>
</dbReference>
<feature type="region of interest" description="Disordered" evidence="1">
    <location>
        <begin position="58"/>
        <end position="105"/>
    </location>
</feature>
<evidence type="ECO:0000259" key="2">
    <source>
        <dbReference type="PROSITE" id="PS50229"/>
    </source>
</evidence>
<name>A0A8J2WNW5_9CRUS</name>
<dbReference type="Gene3D" id="2.30.29.30">
    <property type="entry name" value="Pleckstrin-homology domain (PH domain)/Phosphotyrosine-binding domain (PTB)"/>
    <property type="match status" value="1"/>
</dbReference>
<dbReference type="Pfam" id="PF00568">
    <property type="entry name" value="WH1"/>
    <property type="match status" value="1"/>
</dbReference>
<feature type="domain" description="WH1" evidence="2">
    <location>
        <begin position="3"/>
        <end position="189"/>
    </location>
</feature>
<dbReference type="GO" id="GO:0016020">
    <property type="term" value="C:membrane"/>
    <property type="evidence" value="ECO:0007669"/>
    <property type="project" value="InterPro"/>
</dbReference>
<dbReference type="SUPFAM" id="SSF50729">
    <property type="entry name" value="PH domain-like"/>
    <property type="match status" value="2"/>
</dbReference>
<dbReference type="InterPro" id="IPR041937">
    <property type="entry name" value="SPRE_EVH1"/>
</dbReference>
<feature type="region of interest" description="Disordered" evidence="1">
    <location>
        <begin position="399"/>
        <end position="491"/>
    </location>
</feature>
<feature type="compositionally biased region" description="Pro residues" evidence="1">
    <location>
        <begin position="92"/>
        <end position="102"/>
    </location>
</feature>
<dbReference type="GO" id="GO:0019901">
    <property type="term" value="F:protein kinase binding"/>
    <property type="evidence" value="ECO:0007669"/>
    <property type="project" value="TreeGrafter"/>
</dbReference>
<dbReference type="PROSITE" id="PS51227">
    <property type="entry name" value="SPR"/>
    <property type="match status" value="1"/>
</dbReference>
<proteinExistence type="predicted"/>
<dbReference type="PANTHER" id="PTHR11202">
    <property type="entry name" value="SPROUTY-RELATED, EVH1 DOMAIN-CONTAINING PROTEIN FAMILY MEMBER"/>
    <property type="match status" value="1"/>
</dbReference>
<protein>
    <recommendedName>
        <fullName evidence="2">WH1 domain-containing protein</fullName>
    </recommendedName>
</protein>
<sequence length="615" mass="66638">MTEGCEEKDSLVRVRAQVMTRDDSSGGWVPMDGGGLSNVSVRKRILPIHAAIVAAVTTSSSSNNNSRNNNNPASNNNSASSRSSSTSGGGGPGPPHHSPAPPHSSSAAVIPVYHCNSLIQQHEYLILGKRISDQTVVLSCTIRKDFQYNKVMPTFHHWRTGDQKFGLTFQTAADARAFDKGVRMAVEDLLNGLADAPPALRHMNSDASEDDVFMASSITLDLPMERTDLQQRSPTLNHQPPPPPSPVVPPPPTTSNNAPLPPLPKEPHLHRIHFMQRRPLPPSSSTSSLPLLNNSITEGLNKEHSISPEQLMWQQRDQELALTRERERATKEKERQRREREGGGIGGGMWPPGIGGIGVLNDHIELDKESYSYVQFAREGNTGVALHSLHSLHEYSYPVMPDPATPKQSQPVTVAPARRDSLSSLKKNPMTSVNSCSSMATTAPMLPSKAGRGNNGKKKRRGSNSSSSSTKAMSISHLHPPGSGKGSTGRVRCKHCQDTYRPEDNYRGACDHAPDCVRSTIDAVSCVSCAECLMYHCYADAEGDFAPQPCVCGSGSVRRHNGSGCCSIESSPKRWFGLALLSLVVPCLWCYLPLRACYRCGIRCGCCGKPHEPAA</sequence>
<feature type="compositionally biased region" description="Polar residues" evidence="1">
    <location>
        <begin position="422"/>
        <end position="441"/>
    </location>
</feature>
<organism evidence="3 4">
    <name type="scientific">Daphnia galeata</name>
    <dbReference type="NCBI Taxonomy" id="27404"/>
    <lineage>
        <taxon>Eukaryota</taxon>
        <taxon>Metazoa</taxon>
        <taxon>Ecdysozoa</taxon>
        <taxon>Arthropoda</taxon>
        <taxon>Crustacea</taxon>
        <taxon>Branchiopoda</taxon>
        <taxon>Diplostraca</taxon>
        <taxon>Cladocera</taxon>
        <taxon>Anomopoda</taxon>
        <taxon>Daphniidae</taxon>
        <taxon>Daphnia</taxon>
    </lineage>
</organism>
<gene>
    <name evidence="3" type="ORF">DGAL_LOCUS9166</name>
</gene>
<dbReference type="PANTHER" id="PTHR11202:SF3">
    <property type="entry name" value="SPROUTY-RELATED PROTEIN WITH EVH-1 DOMAIN, ISOFORM C"/>
    <property type="match status" value="1"/>
</dbReference>
<evidence type="ECO:0000256" key="1">
    <source>
        <dbReference type="SAM" id="MobiDB-lite"/>
    </source>
</evidence>
<evidence type="ECO:0000313" key="3">
    <source>
        <dbReference type="EMBL" id="CAH0106018.1"/>
    </source>
</evidence>
<dbReference type="InterPro" id="IPR000697">
    <property type="entry name" value="WH1/EVH1_dom"/>
</dbReference>
<dbReference type="OrthoDB" id="5786858at2759"/>